<dbReference type="PANTHER" id="PTHR10954:SF18">
    <property type="entry name" value="RIBONUCLEASE HII"/>
    <property type="match status" value="1"/>
</dbReference>
<comment type="cofactor">
    <cofactor evidence="14 15">
        <name>Mn(2+)</name>
        <dbReference type="ChEBI" id="CHEBI:29035"/>
    </cofactor>
    <cofactor evidence="14 15">
        <name>Mg(2+)</name>
        <dbReference type="ChEBI" id="CHEBI:18420"/>
    </cofactor>
    <text evidence="14 15">Manganese or magnesium. Binds 1 divalent metal ion per monomer in the absence of substrate. May bind a second metal ion after substrate binding.</text>
</comment>
<dbReference type="InterPro" id="IPR001352">
    <property type="entry name" value="RNase_HII/HIII"/>
</dbReference>
<dbReference type="GO" id="GO:0006298">
    <property type="term" value="P:mismatch repair"/>
    <property type="evidence" value="ECO:0007669"/>
    <property type="project" value="TreeGrafter"/>
</dbReference>
<evidence type="ECO:0000256" key="9">
    <source>
        <dbReference type="ARBA" id="ARBA00022722"/>
    </source>
</evidence>
<evidence type="ECO:0000256" key="11">
    <source>
        <dbReference type="ARBA" id="ARBA00022759"/>
    </source>
</evidence>
<dbReference type="PANTHER" id="PTHR10954">
    <property type="entry name" value="RIBONUCLEASE H2 SUBUNIT A"/>
    <property type="match status" value="1"/>
</dbReference>
<dbReference type="GO" id="GO:0030145">
    <property type="term" value="F:manganese ion binding"/>
    <property type="evidence" value="ECO:0007669"/>
    <property type="project" value="UniProtKB-UniRule"/>
</dbReference>
<proteinExistence type="inferred from homology"/>
<evidence type="ECO:0000256" key="3">
    <source>
        <dbReference type="ARBA" id="ARBA00004065"/>
    </source>
</evidence>
<comment type="subcellular location">
    <subcellularLocation>
        <location evidence="4 14">Cytoplasm</location>
    </subcellularLocation>
</comment>
<comment type="caution">
    <text evidence="18">The sequence shown here is derived from an EMBL/GenBank/DDBJ whole genome shotgun (WGS) entry which is preliminary data.</text>
</comment>
<evidence type="ECO:0000256" key="7">
    <source>
        <dbReference type="ARBA" id="ARBA00019179"/>
    </source>
</evidence>
<name>A0A7C2XN64_9BACT</name>
<feature type="domain" description="RNase H type-2" evidence="17">
    <location>
        <begin position="31"/>
        <end position="226"/>
    </location>
</feature>
<organism evidence="18">
    <name type="scientific">Desulfurivibrio alkaliphilus</name>
    <dbReference type="NCBI Taxonomy" id="427923"/>
    <lineage>
        <taxon>Bacteria</taxon>
        <taxon>Pseudomonadati</taxon>
        <taxon>Thermodesulfobacteriota</taxon>
        <taxon>Desulfobulbia</taxon>
        <taxon>Desulfobulbales</taxon>
        <taxon>Desulfobulbaceae</taxon>
        <taxon>Desulfurivibrio</taxon>
    </lineage>
</organism>
<dbReference type="GO" id="GO:0043137">
    <property type="term" value="P:DNA replication, removal of RNA primer"/>
    <property type="evidence" value="ECO:0007669"/>
    <property type="project" value="TreeGrafter"/>
</dbReference>
<keyword evidence="13 14" id="KW-0464">Manganese</keyword>
<dbReference type="InterPro" id="IPR012337">
    <property type="entry name" value="RNaseH-like_sf"/>
</dbReference>
<dbReference type="NCBIfam" id="NF000594">
    <property type="entry name" value="PRK00015.1-1"/>
    <property type="match status" value="1"/>
</dbReference>
<accession>A0A7C2XN64</accession>
<keyword evidence="8 14" id="KW-0963">Cytoplasm</keyword>
<evidence type="ECO:0000313" key="18">
    <source>
        <dbReference type="EMBL" id="HET97476.1"/>
    </source>
</evidence>
<feature type="binding site" evidence="14 15">
    <location>
        <position position="38"/>
    </location>
    <ligand>
        <name>a divalent metal cation</name>
        <dbReference type="ChEBI" id="CHEBI:60240"/>
    </ligand>
</feature>
<evidence type="ECO:0000256" key="6">
    <source>
        <dbReference type="ARBA" id="ARBA00012180"/>
    </source>
</evidence>
<dbReference type="AlphaFoldDB" id="A0A7C2XN64"/>
<feature type="binding site" evidence="14 15">
    <location>
        <position position="135"/>
    </location>
    <ligand>
        <name>a divalent metal cation</name>
        <dbReference type="ChEBI" id="CHEBI:60240"/>
    </ligand>
</feature>
<dbReference type="HAMAP" id="MF_00052_B">
    <property type="entry name" value="RNase_HII_B"/>
    <property type="match status" value="1"/>
</dbReference>
<dbReference type="EMBL" id="DSDS01000043">
    <property type="protein sequence ID" value="HET97476.1"/>
    <property type="molecule type" value="Genomic_DNA"/>
</dbReference>
<reference evidence="18" key="1">
    <citation type="journal article" date="2020" name="mSystems">
        <title>Genome- and Community-Level Interaction Insights into Carbon Utilization and Element Cycling Functions of Hydrothermarchaeota in Hydrothermal Sediment.</title>
        <authorList>
            <person name="Zhou Z."/>
            <person name="Liu Y."/>
            <person name="Xu W."/>
            <person name="Pan J."/>
            <person name="Luo Z.H."/>
            <person name="Li M."/>
        </authorList>
    </citation>
    <scope>NUCLEOTIDE SEQUENCE [LARGE SCALE GENOMIC DNA]</scope>
    <source>
        <strain evidence="18">SpSt-1224</strain>
    </source>
</reference>
<evidence type="ECO:0000256" key="12">
    <source>
        <dbReference type="ARBA" id="ARBA00022801"/>
    </source>
</evidence>
<keyword evidence="9 14" id="KW-0540">Nuclease</keyword>
<protein>
    <recommendedName>
        <fullName evidence="7 14">Ribonuclease HII</fullName>
        <shortName evidence="14">RNase HII</shortName>
        <ecNumber evidence="6 14">3.1.26.4</ecNumber>
    </recommendedName>
</protein>
<feature type="binding site" evidence="14 15">
    <location>
        <position position="37"/>
    </location>
    <ligand>
        <name>a divalent metal cation</name>
        <dbReference type="ChEBI" id="CHEBI:60240"/>
    </ligand>
</feature>
<dbReference type="GO" id="GO:0005737">
    <property type="term" value="C:cytoplasm"/>
    <property type="evidence" value="ECO:0007669"/>
    <property type="project" value="UniProtKB-SubCell"/>
</dbReference>
<dbReference type="InterPro" id="IPR024567">
    <property type="entry name" value="RNase_HII/HIII_dom"/>
</dbReference>
<dbReference type="Pfam" id="PF01351">
    <property type="entry name" value="RNase_HII"/>
    <property type="match status" value="1"/>
</dbReference>
<evidence type="ECO:0000256" key="5">
    <source>
        <dbReference type="ARBA" id="ARBA00007383"/>
    </source>
</evidence>
<dbReference type="EC" id="3.1.26.4" evidence="6 14"/>
<evidence type="ECO:0000256" key="8">
    <source>
        <dbReference type="ARBA" id="ARBA00022490"/>
    </source>
</evidence>
<keyword evidence="12 14" id="KW-0378">Hydrolase</keyword>
<evidence type="ECO:0000256" key="10">
    <source>
        <dbReference type="ARBA" id="ARBA00022723"/>
    </source>
</evidence>
<evidence type="ECO:0000256" key="15">
    <source>
        <dbReference type="PROSITE-ProRule" id="PRU01319"/>
    </source>
</evidence>
<dbReference type="InterPro" id="IPR022898">
    <property type="entry name" value="RNase_HII"/>
</dbReference>
<comment type="similarity">
    <text evidence="5 14 16">Belongs to the RNase HII family.</text>
</comment>
<dbReference type="InterPro" id="IPR036397">
    <property type="entry name" value="RNaseH_sf"/>
</dbReference>
<comment type="function">
    <text evidence="3 14 16">Endonuclease that specifically degrades the RNA of RNA-DNA hybrids.</text>
</comment>
<comment type="cofactor">
    <cofactor evidence="2">
        <name>Mg(2+)</name>
        <dbReference type="ChEBI" id="CHEBI:18420"/>
    </cofactor>
</comment>
<dbReference type="GO" id="GO:0032299">
    <property type="term" value="C:ribonuclease H2 complex"/>
    <property type="evidence" value="ECO:0007669"/>
    <property type="project" value="TreeGrafter"/>
</dbReference>
<keyword evidence="10 14" id="KW-0479">Metal-binding</keyword>
<evidence type="ECO:0000259" key="17">
    <source>
        <dbReference type="PROSITE" id="PS51975"/>
    </source>
</evidence>
<comment type="catalytic activity">
    <reaction evidence="1 14 15 16">
        <text>Endonucleolytic cleavage to 5'-phosphomonoester.</text>
        <dbReference type="EC" id="3.1.26.4"/>
    </reaction>
</comment>
<dbReference type="SUPFAM" id="SSF53098">
    <property type="entry name" value="Ribonuclease H-like"/>
    <property type="match status" value="1"/>
</dbReference>
<sequence length="234" mass="25250">MPLGKRTLWAREPAVGDSLAFERSLWGQGYRLVAGTDEAGRGPLAGPVVAACVILPRQCEAGIFKDSKQLTPERRLELVGRLRALPGASWGLGVVSAAEIDRINILQAALLAMKKAVQDLAGLSGGLLPDYLLVDGKFTVALPLPQQALIRGDSRSASIAAASVVAKVRRDEIMAELHQQYPQYNFQQHKGYGTAEHRLLLQAHGPCPEHRHSFKPVRLAIAAATDGRTGEDPR</sequence>
<dbReference type="PROSITE" id="PS51975">
    <property type="entry name" value="RNASE_H_2"/>
    <property type="match status" value="1"/>
</dbReference>
<dbReference type="GO" id="GO:0004523">
    <property type="term" value="F:RNA-DNA hybrid ribonuclease activity"/>
    <property type="evidence" value="ECO:0007669"/>
    <property type="project" value="UniProtKB-UniRule"/>
</dbReference>
<dbReference type="CDD" id="cd07182">
    <property type="entry name" value="RNase_HII_bacteria_HII_like"/>
    <property type="match status" value="1"/>
</dbReference>
<evidence type="ECO:0000256" key="16">
    <source>
        <dbReference type="RuleBase" id="RU003515"/>
    </source>
</evidence>
<evidence type="ECO:0000256" key="14">
    <source>
        <dbReference type="HAMAP-Rule" id="MF_00052"/>
    </source>
</evidence>
<evidence type="ECO:0000256" key="1">
    <source>
        <dbReference type="ARBA" id="ARBA00000077"/>
    </source>
</evidence>
<evidence type="ECO:0000256" key="4">
    <source>
        <dbReference type="ARBA" id="ARBA00004496"/>
    </source>
</evidence>
<gene>
    <name evidence="14" type="primary">rnhB</name>
    <name evidence="18" type="ORF">ENN98_01980</name>
</gene>
<dbReference type="Proteomes" id="UP000885986">
    <property type="component" value="Unassembled WGS sequence"/>
</dbReference>
<dbReference type="NCBIfam" id="NF000595">
    <property type="entry name" value="PRK00015.1-3"/>
    <property type="match status" value="1"/>
</dbReference>
<dbReference type="GO" id="GO:0003723">
    <property type="term" value="F:RNA binding"/>
    <property type="evidence" value="ECO:0007669"/>
    <property type="project" value="UniProtKB-UniRule"/>
</dbReference>
<evidence type="ECO:0000256" key="13">
    <source>
        <dbReference type="ARBA" id="ARBA00023211"/>
    </source>
</evidence>
<evidence type="ECO:0000256" key="2">
    <source>
        <dbReference type="ARBA" id="ARBA00001946"/>
    </source>
</evidence>
<keyword evidence="11 14" id="KW-0255">Endonuclease</keyword>
<dbReference type="Gene3D" id="3.30.420.10">
    <property type="entry name" value="Ribonuclease H-like superfamily/Ribonuclease H"/>
    <property type="match status" value="1"/>
</dbReference>